<evidence type="ECO:0000256" key="3">
    <source>
        <dbReference type="ARBA" id="ARBA00038502"/>
    </source>
</evidence>
<dbReference type="PANTHER" id="PTHR43792">
    <property type="entry name" value="GNAT FAMILY, PUTATIVE (AFU_ORTHOLOGUE AFUA_3G00765)-RELATED-RELATED"/>
    <property type="match status" value="1"/>
</dbReference>
<dbReference type="Gene3D" id="3.40.630.30">
    <property type="match status" value="1"/>
</dbReference>
<dbReference type="AlphaFoldDB" id="A0AAD4AE72"/>
<proteinExistence type="inferred from homology"/>
<dbReference type="PANTHER" id="PTHR43792:SF8">
    <property type="entry name" value="[RIBOSOMAL PROTEIN US5]-ALANINE N-ACETYLTRANSFERASE"/>
    <property type="match status" value="1"/>
</dbReference>
<dbReference type="GO" id="GO:0016747">
    <property type="term" value="F:acyltransferase activity, transferring groups other than amino-acyl groups"/>
    <property type="evidence" value="ECO:0007669"/>
    <property type="project" value="InterPro"/>
</dbReference>
<dbReference type="SUPFAM" id="SSF55729">
    <property type="entry name" value="Acyl-CoA N-acyltransferases (Nat)"/>
    <property type="match status" value="1"/>
</dbReference>
<dbReference type="EMBL" id="AHBZ03000027">
    <property type="protein sequence ID" value="KAF7764248.1"/>
    <property type="molecule type" value="Genomic_DNA"/>
</dbReference>
<reference evidence="5" key="1">
    <citation type="journal article" date="2012" name="J. Bacteriol.">
        <title>Genome sequences of type strains of seven species of the marine bacterium Pseudoalteromonas.</title>
        <authorList>
            <person name="Xie B.B."/>
            <person name="Shu Y.L."/>
            <person name="Qin Q.L."/>
            <person name="Rong J.C."/>
            <person name="Zhang X.Y."/>
            <person name="Chen X.L."/>
            <person name="Shi M."/>
            <person name="He H.L."/>
            <person name="Zhou B.C."/>
            <person name="Zhang Y.Z."/>
        </authorList>
    </citation>
    <scope>NUCLEOTIDE SEQUENCE</scope>
    <source>
        <strain evidence="5">DSM 8771</strain>
    </source>
</reference>
<evidence type="ECO:0000313" key="6">
    <source>
        <dbReference type="Proteomes" id="UP000016487"/>
    </source>
</evidence>
<evidence type="ECO:0000259" key="4">
    <source>
        <dbReference type="PROSITE" id="PS51186"/>
    </source>
</evidence>
<dbReference type="InterPro" id="IPR016181">
    <property type="entry name" value="Acyl_CoA_acyltransferase"/>
</dbReference>
<evidence type="ECO:0000256" key="2">
    <source>
        <dbReference type="ARBA" id="ARBA00023315"/>
    </source>
</evidence>
<reference evidence="5" key="2">
    <citation type="submission" date="2015-03" db="EMBL/GenBank/DDBJ databases">
        <title>Genome sequence of Pseudoalteromonas citrea.</title>
        <authorList>
            <person name="Xie B.-B."/>
            <person name="Rong J.-C."/>
            <person name="Qin Q.-L."/>
            <person name="Zhang Y.-Z."/>
        </authorList>
    </citation>
    <scope>NUCLEOTIDE SEQUENCE</scope>
    <source>
        <strain evidence="5">DSM 8771</strain>
    </source>
</reference>
<protein>
    <recommendedName>
        <fullName evidence="4">N-acetyltransferase domain-containing protein</fullName>
    </recommendedName>
</protein>
<dbReference type="InterPro" id="IPR000182">
    <property type="entry name" value="GNAT_dom"/>
</dbReference>
<comment type="similarity">
    <text evidence="3">Belongs to the acetyltransferase family. RimJ subfamily.</text>
</comment>
<comment type="caution">
    <text evidence="5">The sequence shown here is derived from an EMBL/GenBank/DDBJ whole genome shotgun (WGS) entry which is preliminary data.</text>
</comment>
<name>A0AAD4AE72_9GAMM</name>
<dbReference type="RefSeq" id="WP_010362012.1">
    <property type="nucleotide sequence ID" value="NZ_AHBZ03000027.1"/>
</dbReference>
<keyword evidence="2" id="KW-0012">Acyltransferase</keyword>
<dbReference type="InterPro" id="IPR051531">
    <property type="entry name" value="N-acetyltransferase"/>
</dbReference>
<feature type="domain" description="N-acetyltransferase" evidence="4">
    <location>
        <begin position="2"/>
        <end position="165"/>
    </location>
</feature>
<dbReference type="Proteomes" id="UP000016487">
    <property type="component" value="Unassembled WGS sequence"/>
</dbReference>
<organism evidence="5 6">
    <name type="scientific">Pseudoalteromonas citrea</name>
    <dbReference type="NCBI Taxonomy" id="43655"/>
    <lineage>
        <taxon>Bacteria</taxon>
        <taxon>Pseudomonadati</taxon>
        <taxon>Pseudomonadota</taxon>
        <taxon>Gammaproteobacteria</taxon>
        <taxon>Alteromonadales</taxon>
        <taxon>Pseudoalteromonadaceae</taxon>
        <taxon>Pseudoalteromonas</taxon>
    </lineage>
</organism>
<keyword evidence="1" id="KW-0808">Transferase</keyword>
<evidence type="ECO:0000256" key="1">
    <source>
        <dbReference type="ARBA" id="ARBA00022679"/>
    </source>
</evidence>
<dbReference type="Pfam" id="PF13302">
    <property type="entry name" value="Acetyltransf_3"/>
    <property type="match status" value="1"/>
</dbReference>
<accession>A0AAD4AE72</accession>
<dbReference type="PROSITE" id="PS51186">
    <property type="entry name" value="GNAT"/>
    <property type="match status" value="1"/>
</dbReference>
<sequence length="172" mass="19264">MITLRELGNDDQLLLVKYLNDPDVIRYLSSKIPSPYTVDDANWWIETGSKDHAIAKAVEFNGVFCGVIGAYTQVFEYAHSAEVGYWIAKPYWGKGIATQALRLFSNDIFNQTSISRLFNPVSAPNIASMRALEKAGYQLEGVLRRSVCKAGDCYDEHVFARLKSEKGKSCVE</sequence>
<evidence type="ECO:0000313" key="5">
    <source>
        <dbReference type="EMBL" id="KAF7764248.1"/>
    </source>
</evidence>
<gene>
    <name evidence="5" type="ORF">PCIT_b0194</name>
</gene>